<dbReference type="PANTHER" id="PTHR46401">
    <property type="entry name" value="GLYCOSYLTRANSFERASE WBBK-RELATED"/>
    <property type="match status" value="1"/>
</dbReference>
<dbReference type="Pfam" id="PF00534">
    <property type="entry name" value="Glycos_transf_1"/>
    <property type="match status" value="1"/>
</dbReference>
<dbReference type="GO" id="GO:0016757">
    <property type="term" value="F:glycosyltransferase activity"/>
    <property type="evidence" value="ECO:0007669"/>
    <property type="project" value="InterPro"/>
</dbReference>
<dbReference type="Proteomes" id="UP000463975">
    <property type="component" value="Chromosome"/>
</dbReference>
<organism evidence="3 4">
    <name type="scientific">Aristophania vespae</name>
    <dbReference type="NCBI Taxonomy" id="2697033"/>
    <lineage>
        <taxon>Bacteria</taxon>
        <taxon>Pseudomonadati</taxon>
        <taxon>Pseudomonadota</taxon>
        <taxon>Alphaproteobacteria</taxon>
        <taxon>Acetobacterales</taxon>
        <taxon>Acetobacteraceae</taxon>
        <taxon>Aristophania</taxon>
    </lineage>
</organism>
<dbReference type="CDD" id="cd03809">
    <property type="entry name" value="GT4_MtfB-like"/>
    <property type="match status" value="1"/>
</dbReference>
<name>A0A6P1NEZ7_9PROT</name>
<reference evidence="3 4" key="1">
    <citation type="submission" date="2020-01" db="EMBL/GenBank/DDBJ databases">
        <title>Genome sequencing of strain KACC 21507.</title>
        <authorList>
            <person name="Heo J."/>
            <person name="Kim S.-J."/>
            <person name="Kim J.-S."/>
            <person name="Hong S.-B."/>
            <person name="Kwon S.-W."/>
        </authorList>
    </citation>
    <scope>NUCLEOTIDE SEQUENCE [LARGE SCALE GENOMIC DNA]</scope>
    <source>
        <strain evidence="3 4">KACC 21507</strain>
    </source>
</reference>
<dbReference type="InterPro" id="IPR001296">
    <property type="entry name" value="Glyco_trans_1"/>
</dbReference>
<accession>A0A6P1NEZ7</accession>
<proteinExistence type="predicted"/>
<keyword evidence="1 3" id="KW-0808">Transferase</keyword>
<evidence type="ECO:0000313" key="3">
    <source>
        <dbReference type="EMBL" id="QHI95140.1"/>
    </source>
</evidence>
<sequence>MLSSEAVFFILDISRLISRAGQTVPTGIDRVELAYAEYLLAHEAPQARFVALSLTGQISALPSEMVRAFIESLCKGWNLGERDAVQHSKKISQQLKRYLLLGREPAYMAGRKRIMLLISHHHLMRQKTIARSLKRFKALFVPMVHDLIPLQYPEYARPREPARHAARMKTVAELSHGVITPTMAVANDLKPLFEEKKRSKTPIWPIPHGVHTQVLHHLEEILPNHKTDKPFFVCLGTIEPRKNHLLLLHLWRQMVEKRGKDNVPSLVLIGKRGWENENIIDLLERSPALKDVVEETNSLSDDDVAALLKGSCGLLFPSFSEGYGLPLAEAMALGVPAICADIAVLREVGGEMPVYLDPLDGPAWQNAIDDFTRFGPLYQAQKERLKGWKPFPWPQSVEQALNQCRALAVSHQLEA</sequence>
<dbReference type="RefSeq" id="WP_160618218.1">
    <property type="nucleotide sequence ID" value="NZ_CP047652.1"/>
</dbReference>
<dbReference type="AlphaFoldDB" id="A0A6P1NEZ7"/>
<gene>
    <name evidence="3" type="ORF">GT348_01515</name>
</gene>
<dbReference type="Gene3D" id="3.40.50.2000">
    <property type="entry name" value="Glycogen Phosphorylase B"/>
    <property type="match status" value="1"/>
</dbReference>
<dbReference type="EMBL" id="CP047652">
    <property type="protein sequence ID" value="QHI95140.1"/>
    <property type="molecule type" value="Genomic_DNA"/>
</dbReference>
<evidence type="ECO:0000259" key="2">
    <source>
        <dbReference type="Pfam" id="PF00534"/>
    </source>
</evidence>
<evidence type="ECO:0000256" key="1">
    <source>
        <dbReference type="ARBA" id="ARBA00022679"/>
    </source>
</evidence>
<dbReference type="SUPFAM" id="SSF53756">
    <property type="entry name" value="UDP-Glycosyltransferase/glycogen phosphorylase"/>
    <property type="match status" value="1"/>
</dbReference>
<dbReference type="PANTHER" id="PTHR46401:SF2">
    <property type="entry name" value="GLYCOSYLTRANSFERASE WBBK-RELATED"/>
    <property type="match status" value="1"/>
</dbReference>
<dbReference type="KEGG" id="bomb:GT348_01515"/>
<feature type="domain" description="Glycosyl transferase family 1" evidence="2">
    <location>
        <begin position="224"/>
        <end position="348"/>
    </location>
</feature>
<keyword evidence="4" id="KW-1185">Reference proteome</keyword>
<protein>
    <submittedName>
        <fullName evidence="3">Glycosyltransferase</fullName>
    </submittedName>
</protein>
<evidence type="ECO:0000313" key="4">
    <source>
        <dbReference type="Proteomes" id="UP000463975"/>
    </source>
</evidence>